<name>A0A5B7DW50_PORTR</name>
<dbReference type="EMBL" id="VSRR010001433">
    <property type="protein sequence ID" value="MPC25216.1"/>
    <property type="molecule type" value="Genomic_DNA"/>
</dbReference>
<evidence type="ECO:0000313" key="2">
    <source>
        <dbReference type="Proteomes" id="UP000324222"/>
    </source>
</evidence>
<organism evidence="1 2">
    <name type="scientific">Portunus trituberculatus</name>
    <name type="common">Swimming crab</name>
    <name type="synonym">Neptunus trituberculatus</name>
    <dbReference type="NCBI Taxonomy" id="210409"/>
    <lineage>
        <taxon>Eukaryota</taxon>
        <taxon>Metazoa</taxon>
        <taxon>Ecdysozoa</taxon>
        <taxon>Arthropoda</taxon>
        <taxon>Crustacea</taxon>
        <taxon>Multicrustacea</taxon>
        <taxon>Malacostraca</taxon>
        <taxon>Eumalacostraca</taxon>
        <taxon>Eucarida</taxon>
        <taxon>Decapoda</taxon>
        <taxon>Pleocyemata</taxon>
        <taxon>Brachyura</taxon>
        <taxon>Eubrachyura</taxon>
        <taxon>Portunoidea</taxon>
        <taxon>Portunidae</taxon>
        <taxon>Portuninae</taxon>
        <taxon>Portunus</taxon>
    </lineage>
</organism>
<proteinExistence type="predicted"/>
<evidence type="ECO:0000313" key="1">
    <source>
        <dbReference type="EMBL" id="MPC25216.1"/>
    </source>
</evidence>
<gene>
    <name evidence="1" type="ORF">E2C01_018321</name>
</gene>
<keyword evidence="2" id="KW-1185">Reference proteome</keyword>
<comment type="caution">
    <text evidence="1">The sequence shown here is derived from an EMBL/GenBank/DDBJ whole genome shotgun (WGS) entry which is preliminary data.</text>
</comment>
<reference evidence="1 2" key="1">
    <citation type="submission" date="2019-05" db="EMBL/GenBank/DDBJ databases">
        <title>Another draft genome of Portunus trituberculatus and its Hox gene families provides insights of decapod evolution.</title>
        <authorList>
            <person name="Jeong J.-H."/>
            <person name="Song I."/>
            <person name="Kim S."/>
            <person name="Choi T."/>
            <person name="Kim D."/>
            <person name="Ryu S."/>
            <person name="Kim W."/>
        </authorList>
    </citation>
    <scope>NUCLEOTIDE SEQUENCE [LARGE SCALE GENOMIC DNA]</scope>
    <source>
        <tissue evidence="1">Muscle</tissue>
    </source>
</reference>
<accession>A0A5B7DW50</accession>
<dbReference type="AlphaFoldDB" id="A0A5B7DW50"/>
<sequence>MLAYVSARGRHTKVLIARSHSALATYVRSDKSSMKVWSSSSSSRFDS</sequence>
<protein>
    <submittedName>
        <fullName evidence="1">Uncharacterized protein</fullName>
    </submittedName>
</protein>
<dbReference type="Proteomes" id="UP000324222">
    <property type="component" value="Unassembled WGS sequence"/>
</dbReference>